<feature type="transmembrane region" description="Helical" evidence="8">
    <location>
        <begin position="505"/>
        <end position="525"/>
    </location>
</feature>
<comment type="caution">
    <text evidence="6">Lacks conserved residue(s) required for the propagation of feature annotation.</text>
</comment>
<comment type="subcellular location">
    <subcellularLocation>
        <location evidence="1">Membrane</location>
        <topology evidence="1">Single-pass type I membrane protein</topology>
    </subcellularLocation>
</comment>
<feature type="region of interest" description="Disordered" evidence="7">
    <location>
        <begin position="546"/>
        <end position="596"/>
    </location>
</feature>
<feature type="compositionally biased region" description="Pro residues" evidence="7">
    <location>
        <begin position="479"/>
        <end position="488"/>
    </location>
</feature>
<feature type="compositionally biased region" description="Pro residues" evidence="7">
    <location>
        <begin position="361"/>
        <end position="377"/>
    </location>
</feature>
<sequence length="596" mass="61015">MGGRGGPGALGVLALGALGVLGVLGVLVPPARPARVSSSLSTTHHVHHFHGRHGTAPIAINRAPFLTRGHHAGTTYIFGKGGALITYTWPPNDRPSTRADRLALGFSTRQRNAVLLRVESAAGLGDFLQLHIVQGAVGVLFNVGTEDIALEERGAAVSDGRFHVVRFTRSGGNATLQVDGGPLHERYPPGSGDSERLALARQRIPFRLGRVVDEWLLDKGRQLTIFNSQARVRVGGRDRGRPFQGQLSGLYYNGLKLLALAAEGHPRVRLEGDLRLVGDPPPPPAPPGATPAPPDMATTIMETTTTMATTTTRRGRSPTLRDTVAQNTDDLLVASAECPSDDEDLEECEPGTGGELVLPASPGPPAPPAAPRAPPGCGPDCDEPSGFASGEAADPEPEPGHAPGPEQPPADDEDFAGLGGGGSPEAAAPPAATAAPRGAGTEPTVAGAAPPGLVPAGERHPREGAGGGRRGGGSAPPVTRRPPVPPTAAPGAVEVVREAGGTTGMVVGIVAAAALCILILLYAMYKYRNRDEGSYQVDQSRHYIGAAPAAPGGGPGGAPGAASPTPPAGTPKEKAAAAPPKAPGKARRNKDKEYYV</sequence>
<feature type="compositionally biased region" description="Low complexity" evidence="7">
    <location>
        <begin position="424"/>
        <end position="456"/>
    </location>
</feature>
<evidence type="ECO:0000256" key="5">
    <source>
        <dbReference type="ARBA" id="ARBA00023136"/>
    </source>
</evidence>
<reference evidence="9" key="2">
    <citation type="submission" date="2025-09" db="UniProtKB">
        <authorList>
            <consortium name="Ensembl"/>
        </authorList>
    </citation>
    <scope>IDENTIFICATION</scope>
</reference>
<keyword evidence="3" id="KW-0130">Cell adhesion</keyword>
<dbReference type="GO" id="GO:0016020">
    <property type="term" value="C:membrane"/>
    <property type="evidence" value="ECO:0007669"/>
    <property type="project" value="UniProtKB-SubCell"/>
</dbReference>
<evidence type="ECO:0000256" key="1">
    <source>
        <dbReference type="ARBA" id="ARBA00004479"/>
    </source>
</evidence>
<dbReference type="InterPro" id="IPR003585">
    <property type="entry name" value="Neurexin-like"/>
</dbReference>
<dbReference type="SMART" id="SM00294">
    <property type="entry name" value="4.1m"/>
    <property type="match status" value="1"/>
</dbReference>
<accession>A0A8U8B8B0</accession>
<feature type="compositionally biased region" description="Gly residues" evidence="7">
    <location>
        <begin position="464"/>
        <end position="474"/>
    </location>
</feature>
<keyword evidence="5 8" id="KW-0472">Membrane</keyword>
<dbReference type="GO" id="GO:0001944">
    <property type="term" value="P:vasculature development"/>
    <property type="evidence" value="ECO:0007669"/>
    <property type="project" value="UniProtKB-ARBA"/>
</dbReference>
<dbReference type="SMART" id="SM00282">
    <property type="entry name" value="LamG"/>
    <property type="match status" value="1"/>
</dbReference>
<accession>A0A8C3MT69</accession>
<dbReference type="Gene3D" id="2.60.120.200">
    <property type="match status" value="1"/>
</dbReference>
<evidence type="ECO:0000256" key="8">
    <source>
        <dbReference type="SAM" id="Phobius"/>
    </source>
</evidence>
<proteinExistence type="predicted"/>
<evidence type="ECO:0000313" key="9">
    <source>
        <dbReference type="Ensembl" id="ENSCPVP00000008864.2"/>
    </source>
</evidence>
<keyword evidence="4 8" id="KW-1133">Transmembrane helix</keyword>
<protein>
    <submittedName>
        <fullName evidence="9">Uncharacterized protein</fullName>
    </submittedName>
</protein>
<evidence type="ECO:0000256" key="3">
    <source>
        <dbReference type="ARBA" id="ARBA00022889"/>
    </source>
</evidence>
<name>A0A8C3MT69_GEOPR</name>
<dbReference type="GO" id="GO:0007155">
    <property type="term" value="P:cell adhesion"/>
    <property type="evidence" value="ECO:0007669"/>
    <property type="project" value="UniProtKB-KW"/>
</dbReference>
<organism evidence="9 10">
    <name type="scientific">Geospiza parvula</name>
    <name type="common">Small tree-finch</name>
    <name type="synonym">Camarhynchus parvulus</name>
    <dbReference type="NCBI Taxonomy" id="87175"/>
    <lineage>
        <taxon>Eukaryota</taxon>
        <taxon>Metazoa</taxon>
        <taxon>Chordata</taxon>
        <taxon>Craniata</taxon>
        <taxon>Vertebrata</taxon>
        <taxon>Euteleostomi</taxon>
        <taxon>Archelosauria</taxon>
        <taxon>Archosauria</taxon>
        <taxon>Dinosauria</taxon>
        <taxon>Saurischia</taxon>
        <taxon>Theropoda</taxon>
        <taxon>Coelurosauria</taxon>
        <taxon>Aves</taxon>
        <taxon>Neognathae</taxon>
        <taxon>Neoaves</taxon>
        <taxon>Telluraves</taxon>
        <taxon>Australaves</taxon>
        <taxon>Passeriformes</taxon>
        <taxon>Thraupidae</taxon>
        <taxon>Camarhynchus</taxon>
    </lineage>
</organism>
<dbReference type="Pfam" id="PF02210">
    <property type="entry name" value="Laminin_G_2"/>
    <property type="match status" value="1"/>
</dbReference>
<dbReference type="Ensembl" id="ENSCPVT00000009233.2">
    <property type="protein sequence ID" value="ENSCPVP00000008864.2"/>
    <property type="gene ID" value="ENSCPVG00000016876.1"/>
</dbReference>
<dbReference type="GO" id="GO:0035239">
    <property type="term" value="P:tube morphogenesis"/>
    <property type="evidence" value="ECO:0007669"/>
    <property type="project" value="UniProtKB-ARBA"/>
</dbReference>
<reference evidence="9" key="1">
    <citation type="submission" date="2025-08" db="UniProtKB">
        <authorList>
            <consortium name="Ensembl"/>
        </authorList>
    </citation>
    <scope>IDENTIFICATION</scope>
</reference>
<keyword evidence="10" id="KW-1185">Reference proteome</keyword>
<evidence type="ECO:0000256" key="4">
    <source>
        <dbReference type="ARBA" id="ARBA00022989"/>
    </source>
</evidence>
<dbReference type="AlphaFoldDB" id="A0A8C3MT69"/>
<dbReference type="PANTHER" id="PTHR15036:SF89">
    <property type="entry name" value="NEUREXIN 1, ISOFORM F"/>
    <property type="match status" value="1"/>
</dbReference>
<dbReference type="PROSITE" id="PS50025">
    <property type="entry name" value="LAM_G_DOMAIN"/>
    <property type="match status" value="1"/>
</dbReference>
<dbReference type="PANTHER" id="PTHR15036">
    <property type="entry name" value="PIKACHURIN-LIKE PROTEIN"/>
    <property type="match status" value="1"/>
</dbReference>
<feature type="region of interest" description="Disordered" evidence="7">
    <location>
        <begin position="339"/>
        <end position="489"/>
    </location>
</feature>
<dbReference type="Proteomes" id="UP000694382">
    <property type="component" value="Unassembled WGS sequence"/>
</dbReference>
<evidence type="ECO:0000256" key="7">
    <source>
        <dbReference type="SAM" id="MobiDB-lite"/>
    </source>
</evidence>
<dbReference type="CDD" id="cd00110">
    <property type="entry name" value="LamG"/>
    <property type="match status" value="1"/>
</dbReference>
<keyword evidence="2 8" id="KW-0812">Transmembrane</keyword>
<evidence type="ECO:0000256" key="2">
    <source>
        <dbReference type="ARBA" id="ARBA00022692"/>
    </source>
</evidence>
<dbReference type="InterPro" id="IPR050372">
    <property type="entry name" value="Neurexin-related_CASP"/>
</dbReference>
<dbReference type="InterPro" id="IPR001791">
    <property type="entry name" value="Laminin_G"/>
</dbReference>
<dbReference type="InterPro" id="IPR013320">
    <property type="entry name" value="ConA-like_dom_sf"/>
</dbReference>
<feature type="compositionally biased region" description="Acidic residues" evidence="7">
    <location>
        <begin position="339"/>
        <end position="349"/>
    </location>
</feature>
<dbReference type="SUPFAM" id="SSF49899">
    <property type="entry name" value="Concanavalin A-like lectins/glucanases"/>
    <property type="match status" value="1"/>
</dbReference>
<evidence type="ECO:0000256" key="6">
    <source>
        <dbReference type="PROSITE-ProRule" id="PRU00122"/>
    </source>
</evidence>
<evidence type="ECO:0000313" key="10">
    <source>
        <dbReference type="Proteomes" id="UP000694382"/>
    </source>
</evidence>
<dbReference type="FunFam" id="2.60.120.200:FF:000003">
    <property type="entry name" value="neurexin-1 isoform X1"/>
    <property type="match status" value="1"/>
</dbReference>